<sequence>MFETELSLQMKFIELKEKNKKDNESILSEFNARFGNVDIVEVVISDDNLLNFNQANVLSNYQHARVLAYLHKKAARTYSYLKKSTDYTEKSLSDTLSKLIKAKIIEEISGKKYVIATEFQFPHLQFISYEAKLQKWKKAVLQATINKKFSSYSYVVLPYDLAFRLHRQELNCFETFNIGLIGVTDEEFFYFYNPPKKSVSVSINPSLITSIAKFQLETSTFQKPGLA</sequence>
<organism evidence="1 2">
    <name type="scientific">Paenibacillus stellifer</name>
    <dbReference type="NCBI Taxonomy" id="169760"/>
    <lineage>
        <taxon>Bacteria</taxon>
        <taxon>Bacillati</taxon>
        <taxon>Bacillota</taxon>
        <taxon>Bacilli</taxon>
        <taxon>Bacillales</taxon>
        <taxon>Paenibacillaceae</taxon>
        <taxon>Paenibacillus</taxon>
    </lineage>
</organism>
<gene>
    <name evidence="1" type="ORF">PSTEL_21740</name>
</gene>
<dbReference type="KEGG" id="pste:PSTEL_21740"/>
<evidence type="ECO:0000313" key="1">
    <source>
        <dbReference type="EMBL" id="AIQ65351.1"/>
    </source>
</evidence>
<dbReference type="Proteomes" id="UP000029507">
    <property type="component" value="Chromosome"/>
</dbReference>
<dbReference type="InterPro" id="IPR036388">
    <property type="entry name" value="WH-like_DNA-bd_sf"/>
</dbReference>
<protein>
    <submittedName>
        <fullName evidence="1">Uncharacterized protein</fullName>
    </submittedName>
</protein>
<proteinExistence type="predicted"/>
<dbReference type="HOGENOM" id="CLU_1203330_0_0_9"/>
<dbReference type="AlphaFoldDB" id="A0A089LUZ0"/>
<dbReference type="RefSeq" id="WP_038698331.1">
    <property type="nucleotide sequence ID" value="NZ_CP009286.1"/>
</dbReference>
<reference evidence="1 2" key="1">
    <citation type="submission" date="2014-08" db="EMBL/GenBank/DDBJ databases">
        <title>Comparative genomics of the Paenibacillus odorifer group.</title>
        <authorList>
            <person name="den Bakker H.C."/>
            <person name="Tsai Y.-C."/>
            <person name="Martin N."/>
            <person name="Korlach J."/>
            <person name="Wiedmann M."/>
        </authorList>
    </citation>
    <scope>NUCLEOTIDE SEQUENCE [LARGE SCALE GENOMIC DNA]</scope>
    <source>
        <strain evidence="1 2">DSM 14472</strain>
    </source>
</reference>
<dbReference type="EMBL" id="CP009286">
    <property type="protein sequence ID" value="AIQ65351.1"/>
    <property type="molecule type" value="Genomic_DNA"/>
</dbReference>
<dbReference type="Gene3D" id="1.10.10.10">
    <property type="entry name" value="Winged helix-like DNA-binding domain superfamily/Winged helix DNA-binding domain"/>
    <property type="match status" value="1"/>
</dbReference>
<keyword evidence="2" id="KW-1185">Reference proteome</keyword>
<accession>A0A089LUZ0</accession>
<dbReference type="OrthoDB" id="2080713at2"/>
<name>A0A089LUZ0_9BACL</name>
<evidence type="ECO:0000313" key="2">
    <source>
        <dbReference type="Proteomes" id="UP000029507"/>
    </source>
</evidence>